<dbReference type="Pfam" id="PF00083">
    <property type="entry name" value="Sugar_tr"/>
    <property type="match status" value="1"/>
</dbReference>
<keyword evidence="4 5" id="KW-0472">Membrane</keyword>
<keyword evidence="8" id="KW-1185">Reference proteome</keyword>
<reference evidence="7 8" key="1">
    <citation type="journal article" date="2015" name="Genome Biol. Evol.">
        <title>The genome of winter moth (Operophtera brumata) provides a genomic perspective on sexual dimorphism and phenology.</title>
        <authorList>
            <person name="Derks M.F."/>
            <person name="Smit S."/>
            <person name="Salis L."/>
            <person name="Schijlen E."/>
            <person name="Bossers A."/>
            <person name="Mateman C."/>
            <person name="Pijl A.S."/>
            <person name="de Ridder D."/>
            <person name="Groenen M.A."/>
            <person name="Visser M.E."/>
            <person name="Megens H.J."/>
        </authorList>
    </citation>
    <scope>NUCLEOTIDE SEQUENCE [LARGE SCALE GENOMIC DNA]</scope>
    <source>
        <strain evidence="7">WM2013NL</strain>
        <tissue evidence="7">Head and thorax</tissue>
    </source>
</reference>
<sequence>MQWRGRKIAFIAACLVTVLGWITAYTAESAAALLVAESFHGLGTNSVIVTSYLIICEMISPEYRHAYMQMYAVLQTFAMAMNGLMTQYVNWRTISVIMCAPMLIAIPIAFMWPESPYWLAINGEFDKCEETFSWLGGEADISKNELKGHLNSQKGNIYKEQSKMSCKRILSTITRRDFYLPSLHMFLLQYLFYWSGSYVILIYSVELIQRSTQNKNAAFFGGFITNLSLCFGIVTGIVLNRLFNKKTILLWFTSIGVVSMLCASLVTFLQSVDVLPKSSSLCLYCLILFMIANGVIVPIAFNIAIEIMPLKHRSIGGALIVACSCVLHYTSLKISPYLFLYIDLWATFICYTLNSLCCGLFIWKFVPETKNKSLQEIEDFYMYGGYKRRHVMDEYFEDLDQGEEMLAITKGKN</sequence>
<dbReference type="PANTHER" id="PTHR48021">
    <property type="match status" value="1"/>
</dbReference>
<dbReference type="STRING" id="104452.A0A0L7LFS2"/>
<feature type="transmembrane region" description="Helical" evidence="5">
    <location>
        <begin position="338"/>
        <end position="363"/>
    </location>
</feature>
<accession>A0A0L7LFS2</accession>
<organism evidence="7 8">
    <name type="scientific">Operophtera brumata</name>
    <name type="common">Winter moth</name>
    <name type="synonym">Phalaena brumata</name>
    <dbReference type="NCBI Taxonomy" id="104452"/>
    <lineage>
        <taxon>Eukaryota</taxon>
        <taxon>Metazoa</taxon>
        <taxon>Ecdysozoa</taxon>
        <taxon>Arthropoda</taxon>
        <taxon>Hexapoda</taxon>
        <taxon>Insecta</taxon>
        <taxon>Pterygota</taxon>
        <taxon>Neoptera</taxon>
        <taxon>Endopterygota</taxon>
        <taxon>Lepidoptera</taxon>
        <taxon>Glossata</taxon>
        <taxon>Ditrysia</taxon>
        <taxon>Geometroidea</taxon>
        <taxon>Geometridae</taxon>
        <taxon>Larentiinae</taxon>
        <taxon>Operophtera</taxon>
    </lineage>
</organism>
<evidence type="ECO:0000313" key="7">
    <source>
        <dbReference type="EMBL" id="KOB74230.1"/>
    </source>
</evidence>
<evidence type="ECO:0000256" key="4">
    <source>
        <dbReference type="ARBA" id="ARBA00023136"/>
    </source>
</evidence>
<dbReference type="Gene3D" id="1.20.1250.20">
    <property type="entry name" value="MFS general substrate transporter like domains"/>
    <property type="match status" value="1"/>
</dbReference>
<feature type="transmembrane region" description="Helical" evidence="5">
    <location>
        <begin position="248"/>
        <end position="269"/>
    </location>
</feature>
<dbReference type="SUPFAM" id="SSF103473">
    <property type="entry name" value="MFS general substrate transporter"/>
    <property type="match status" value="1"/>
</dbReference>
<dbReference type="AlphaFoldDB" id="A0A0L7LFS2"/>
<proteinExistence type="predicted"/>
<dbReference type="GO" id="GO:0022857">
    <property type="term" value="F:transmembrane transporter activity"/>
    <property type="evidence" value="ECO:0007669"/>
    <property type="project" value="InterPro"/>
</dbReference>
<dbReference type="EMBL" id="JTDY01001315">
    <property type="protein sequence ID" value="KOB74230.1"/>
    <property type="molecule type" value="Genomic_DNA"/>
</dbReference>
<dbReference type="InterPro" id="IPR020846">
    <property type="entry name" value="MFS_dom"/>
</dbReference>
<feature type="transmembrane region" description="Helical" evidence="5">
    <location>
        <begin position="217"/>
        <end position="239"/>
    </location>
</feature>
<dbReference type="InterPro" id="IPR005828">
    <property type="entry name" value="MFS_sugar_transport-like"/>
</dbReference>
<comment type="caution">
    <text evidence="7">The sequence shown here is derived from an EMBL/GenBank/DDBJ whole genome shotgun (WGS) entry which is preliminary data.</text>
</comment>
<evidence type="ECO:0000256" key="2">
    <source>
        <dbReference type="ARBA" id="ARBA00022692"/>
    </source>
</evidence>
<keyword evidence="7" id="KW-0813">Transport</keyword>
<gene>
    <name evidence="7" type="ORF">OBRU01_07923</name>
</gene>
<comment type="subcellular location">
    <subcellularLocation>
        <location evidence="1">Membrane</location>
        <topology evidence="1">Multi-pass membrane protein</topology>
    </subcellularLocation>
</comment>
<dbReference type="PROSITE" id="PS50850">
    <property type="entry name" value="MFS"/>
    <property type="match status" value="1"/>
</dbReference>
<evidence type="ECO:0000256" key="5">
    <source>
        <dbReference type="SAM" id="Phobius"/>
    </source>
</evidence>
<dbReference type="PANTHER" id="PTHR48021:SF1">
    <property type="entry name" value="GH07001P-RELATED"/>
    <property type="match status" value="1"/>
</dbReference>
<feature type="transmembrane region" description="Helical" evidence="5">
    <location>
        <begin position="185"/>
        <end position="205"/>
    </location>
</feature>
<dbReference type="InterPro" id="IPR050549">
    <property type="entry name" value="MFS_Trehalose_Transporter"/>
</dbReference>
<dbReference type="Proteomes" id="UP000037510">
    <property type="component" value="Unassembled WGS sequence"/>
</dbReference>
<protein>
    <submittedName>
        <fullName evidence="7">Sugar transporter</fullName>
    </submittedName>
</protein>
<feature type="transmembrane region" description="Helical" evidence="5">
    <location>
        <begin position="91"/>
        <end position="112"/>
    </location>
</feature>
<dbReference type="InterPro" id="IPR036259">
    <property type="entry name" value="MFS_trans_sf"/>
</dbReference>
<keyword evidence="2 5" id="KW-0812">Transmembrane</keyword>
<feature type="domain" description="Major facilitator superfamily (MFS) profile" evidence="6">
    <location>
        <begin position="1"/>
        <end position="370"/>
    </location>
</feature>
<name>A0A0L7LFS2_OPEBR</name>
<feature type="transmembrane region" description="Helical" evidence="5">
    <location>
        <begin position="34"/>
        <end position="55"/>
    </location>
</feature>
<evidence type="ECO:0000313" key="8">
    <source>
        <dbReference type="Proteomes" id="UP000037510"/>
    </source>
</evidence>
<keyword evidence="3 5" id="KW-1133">Transmembrane helix</keyword>
<evidence type="ECO:0000256" key="3">
    <source>
        <dbReference type="ARBA" id="ARBA00022989"/>
    </source>
</evidence>
<dbReference type="GO" id="GO:0016020">
    <property type="term" value="C:membrane"/>
    <property type="evidence" value="ECO:0007669"/>
    <property type="project" value="UniProtKB-SubCell"/>
</dbReference>
<evidence type="ECO:0000259" key="6">
    <source>
        <dbReference type="PROSITE" id="PS50850"/>
    </source>
</evidence>
<evidence type="ECO:0000256" key="1">
    <source>
        <dbReference type="ARBA" id="ARBA00004141"/>
    </source>
</evidence>
<feature type="transmembrane region" description="Helical" evidence="5">
    <location>
        <begin position="281"/>
        <end position="303"/>
    </location>
</feature>
<keyword evidence="7" id="KW-0762">Sugar transport</keyword>